<evidence type="ECO:0000313" key="8">
    <source>
        <dbReference type="Proteomes" id="UP001591681"/>
    </source>
</evidence>
<dbReference type="CDD" id="cd00042">
    <property type="entry name" value="CY"/>
    <property type="match status" value="1"/>
</dbReference>
<dbReference type="GO" id="GO:0004869">
    <property type="term" value="F:cysteine-type endopeptidase inhibitor activity"/>
    <property type="evidence" value="ECO:0007669"/>
    <property type="project" value="UniProtKB-KW"/>
</dbReference>
<evidence type="ECO:0000256" key="3">
    <source>
        <dbReference type="ARBA" id="ARBA00022704"/>
    </source>
</evidence>
<accession>A0ABD1J7Z3</accession>
<comment type="caution">
    <text evidence="7">The sequence shown here is derived from an EMBL/GenBank/DDBJ whole genome shotgun (WGS) entry which is preliminary data.</text>
</comment>
<dbReference type="InterPro" id="IPR046350">
    <property type="entry name" value="Cystatin_sf"/>
</dbReference>
<dbReference type="SUPFAM" id="SSF54403">
    <property type="entry name" value="Cystatin/monellin"/>
    <property type="match status" value="1"/>
</dbReference>
<dbReference type="FunFam" id="3.10.450.10:FF:000004">
    <property type="entry name" value="Cystatin C"/>
    <property type="match status" value="1"/>
</dbReference>
<keyword evidence="4" id="KW-1015">Disulfide bond</keyword>
<evidence type="ECO:0000313" key="7">
    <source>
        <dbReference type="EMBL" id="KAL2083291.1"/>
    </source>
</evidence>
<dbReference type="EMBL" id="JBHFQA010000018">
    <property type="protein sequence ID" value="KAL2083291.1"/>
    <property type="molecule type" value="Genomic_DNA"/>
</dbReference>
<dbReference type="AlphaFoldDB" id="A0ABD1J7Z3"/>
<dbReference type="Proteomes" id="UP001591681">
    <property type="component" value="Unassembled WGS sequence"/>
</dbReference>
<evidence type="ECO:0000256" key="1">
    <source>
        <dbReference type="ARBA" id="ARBA00009403"/>
    </source>
</evidence>
<keyword evidence="5" id="KW-0732">Signal</keyword>
<protein>
    <recommendedName>
        <fullName evidence="6">Cystatin domain-containing protein</fullName>
    </recommendedName>
</protein>
<dbReference type="Pfam" id="PF00031">
    <property type="entry name" value="Cystatin"/>
    <property type="match status" value="1"/>
</dbReference>
<dbReference type="SMART" id="SM00043">
    <property type="entry name" value="CY"/>
    <property type="match status" value="1"/>
</dbReference>
<sequence>MMWRAAVLLVTLAMAMVSTSVLPGGIQPMIPGAPKDVNTTTPEVREALNFAVNEFNKRNNDIYIYKVEKVNKAQIQVVFGILYIFEVQMVRSGIKNRGEMMPSDKSEVTKPYTCFLRVLSRPWLGRPQLTEHVCKR</sequence>
<keyword evidence="2" id="KW-0646">Protease inhibitor</keyword>
<dbReference type="PANTHER" id="PTHR46186:SF2">
    <property type="entry name" value="CYSTATIN"/>
    <property type="match status" value="1"/>
</dbReference>
<name>A0ABD1J7Z3_9TELE</name>
<gene>
    <name evidence="7" type="ORF">ACEWY4_021064</name>
</gene>
<evidence type="ECO:0000256" key="2">
    <source>
        <dbReference type="ARBA" id="ARBA00022690"/>
    </source>
</evidence>
<dbReference type="Gene3D" id="3.10.450.10">
    <property type="match status" value="1"/>
</dbReference>
<evidence type="ECO:0000256" key="4">
    <source>
        <dbReference type="ARBA" id="ARBA00023157"/>
    </source>
</evidence>
<keyword evidence="8" id="KW-1185">Reference proteome</keyword>
<feature type="domain" description="Cystatin" evidence="6">
    <location>
        <begin position="29"/>
        <end position="135"/>
    </location>
</feature>
<proteinExistence type="inferred from homology"/>
<comment type="similarity">
    <text evidence="1">Belongs to the cystatin family.</text>
</comment>
<organism evidence="7 8">
    <name type="scientific">Coilia grayii</name>
    <name type="common">Gray's grenadier anchovy</name>
    <dbReference type="NCBI Taxonomy" id="363190"/>
    <lineage>
        <taxon>Eukaryota</taxon>
        <taxon>Metazoa</taxon>
        <taxon>Chordata</taxon>
        <taxon>Craniata</taxon>
        <taxon>Vertebrata</taxon>
        <taxon>Euteleostomi</taxon>
        <taxon>Actinopterygii</taxon>
        <taxon>Neopterygii</taxon>
        <taxon>Teleostei</taxon>
        <taxon>Clupei</taxon>
        <taxon>Clupeiformes</taxon>
        <taxon>Clupeoidei</taxon>
        <taxon>Engraulidae</taxon>
        <taxon>Coilinae</taxon>
        <taxon>Coilia</taxon>
    </lineage>
</organism>
<dbReference type="InterPro" id="IPR000010">
    <property type="entry name" value="Cystatin_dom"/>
</dbReference>
<reference evidence="7 8" key="1">
    <citation type="submission" date="2024-09" db="EMBL/GenBank/DDBJ databases">
        <title>A chromosome-level genome assembly of Gray's grenadier anchovy, Coilia grayii.</title>
        <authorList>
            <person name="Fu Z."/>
        </authorList>
    </citation>
    <scope>NUCLEOTIDE SEQUENCE [LARGE SCALE GENOMIC DNA]</scope>
    <source>
        <strain evidence="7">G4</strain>
        <tissue evidence="7">Muscle</tissue>
    </source>
</reference>
<evidence type="ECO:0000259" key="6">
    <source>
        <dbReference type="SMART" id="SM00043"/>
    </source>
</evidence>
<keyword evidence="3" id="KW-0789">Thiol protease inhibitor</keyword>
<feature type="signal peptide" evidence="5">
    <location>
        <begin position="1"/>
        <end position="20"/>
    </location>
</feature>
<dbReference type="PANTHER" id="PTHR46186">
    <property type="entry name" value="CYSTATIN"/>
    <property type="match status" value="1"/>
</dbReference>
<evidence type="ECO:0000256" key="5">
    <source>
        <dbReference type="SAM" id="SignalP"/>
    </source>
</evidence>
<feature type="chain" id="PRO_5044752698" description="Cystatin domain-containing protein" evidence="5">
    <location>
        <begin position="21"/>
        <end position="136"/>
    </location>
</feature>